<evidence type="ECO:0000256" key="2">
    <source>
        <dbReference type="ARBA" id="ARBA00008711"/>
    </source>
</evidence>
<dbReference type="SUPFAM" id="SSF53155">
    <property type="entry name" value="Methylated DNA-protein cysteine methyltransferase domain"/>
    <property type="match status" value="1"/>
</dbReference>
<dbReference type="GO" id="GO:0005737">
    <property type="term" value="C:cytoplasm"/>
    <property type="evidence" value="ECO:0007669"/>
    <property type="project" value="UniProtKB-SubCell"/>
</dbReference>
<dbReference type="GO" id="GO:0032259">
    <property type="term" value="P:methylation"/>
    <property type="evidence" value="ECO:0007669"/>
    <property type="project" value="UniProtKB-KW"/>
</dbReference>
<dbReference type="AlphaFoldDB" id="A0A8J4M2E1"/>
<dbReference type="InterPro" id="IPR036631">
    <property type="entry name" value="MGMT_N_sf"/>
</dbReference>
<dbReference type="EMBL" id="BOVK01000023">
    <property type="protein sequence ID" value="GIQ69035.1"/>
    <property type="molecule type" value="Genomic_DNA"/>
</dbReference>
<evidence type="ECO:0000256" key="4">
    <source>
        <dbReference type="ARBA" id="ARBA00022603"/>
    </source>
</evidence>
<evidence type="ECO:0000259" key="11">
    <source>
        <dbReference type="Pfam" id="PF02870"/>
    </source>
</evidence>
<dbReference type="InterPro" id="IPR008332">
    <property type="entry name" value="MethylG_MeTrfase_N"/>
</dbReference>
<comment type="caution">
    <text evidence="12">The sequence shown here is derived from an EMBL/GenBank/DDBJ whole genome shotgun (WGS) entry which is preliminary data.</text>
</comment>
<dbReference type="SUPFAM" id="SSF46767">
    <property type="entry name" value="Methylated DNA-protein cysteine methyltransferase, C-terminal domain"/>
    <property type="match status" value="1"/>
</dbReference>
<comment type="miscellaneous">
    <text evidence="9">This enzyme catalyzes only one turnover and therefore is not strictly catalytic. According to one definition, an enzyme is a biocatalyst that acts repeatedly and over many reaction cycles.</text>
</comment>
<dbReference type="RefSeq" id="WP_213411850.1">
    <property type="nucleotide sequence ID" value="NZ_BOVK01000023.1"/>
</dbReference>
<dbReference type="PROSITE" id="PS00374">
    <property type="entry name" value="MGMT"/>
    <property type="match status" value="1"/>
</dbReference>
<accession>A0A8J4M2E1</accession>
<evidence type="ECO:0000256" key="6">
    <source>
        <dbReference type="ARBA" id="ARBA00022763"/>
    </source>
</evidence>
<dbReference type="InterPro" id="IPR014048">
    <property type="entry name" value="MethylDNA_cys_MeTrfase_DNA-bd"/>
</dbReference>
<dbReference type="EC" id="2.1.1.63" evidence="9"/>
<dbReference type="InterPro" id="IPR036217">
    <property type="entry name" value="MethylDNA_cys_MeTrfase_DNAb"/>
</dbReference>
<dbReference type="Pfam" id="PF01035">
    <property type="entry name" value="DNA_binding_1"/>
    <property type="match status" value="1"/>
</dbReference>
<evidence type="ECO:0000256" key="7">
    <source>
        <dbReference type="ARBA" id="ARBA00023204"/>
    </source>
</evidence>
<dbReference type="PANTHER" id="PTHR10815:SF12">
    <property type="entry name" value="METHYLATED-DNA--PROTEIN-CYSTEINE METHYLTRANSFERASE, INDUCIBLE"/>
    <property type="match status" value="1"/>
</dbReference>
<dbReference type="CDD" id="cd06445">
    <property type="entry name" value="ATase"/>
    <property type="match status" value="1"/>
</dbReference>
<reference evidence="12" key="1">
    <citation type="submission" date="2021-04" db="EMBL/GenBank/DDBJ databases">
        <title>Draft genome sequence of Xylanibacillus composti strain K13.</title>
        <authorList>
            <person name="Uke A."/>
            <person name="Chhe C."/>
            <person name="Baramee S."/>
            <person name="Kosugi A."/>
        </authorList>
    </citation>
    <scope>NUCLEOTIDE SEQUENCE</scope>
    <source>
        <strain evidence="12">K13</strain>
    </source>
</reference>
<feature type="domain" description="Methylated-DNA-[protein]-cysteine S-methyltransferase DNA binding" evidence="10">
    <location>
        <begin position="84"/>
        <end position="164"/>
    </location>
</feature>
<dbReference type="Pfam" id="PF02870">
    <property type="entry name" value="Methyltransf_1N"/>
    <property type="match status" value="1"/>
</dbReference>
<evidence type="ECO:0000256" key="5">
    <source>
        <dbReference type="ARBA" id="ARBA00022679"/>
    </source>
</evidence>
<evidence type="ECO:0000313" key="12">
    <source>
        <dbReference type="EMBL" id="GIQ69035.1"/>
    </source>
</evidence>
<keyword evidence="3 9" id="KW-0963">Cytoplasm</keyword>
<comment type="similarity">
    <text evidence="2 9">Belongs to the MGMT family.</text>
</comment>
<dbReference type="FunFam" id="1.10.10.10:FF:000214">
    <property type="entry name" value="Methylated-DNA--protein-cysteine methyltransferase"/>
    <property type="match status" value="1"/>
</dbReference>
<sequence>MNKTVYWTKLACDGREWLAAASPEGLCYVGASLDAFNEWKRKRLSGCEVLQDQEQMGPFTTELAEYFNGQRTTFSLPLDLRGTPFQQAVWRALCEIPYGQTRAYADIAREVGRPEAVRAAGAAIGANPIWIVVPCHRVIGKNGALTGYRGGLDLKRRLLQLEGAFVQH</sequence>
<dbReference type="Proteomes" id="UP000677918">
    <property type="component" value="Unassembled WGS sequence"/>
</dbReference>
<dbReference type="GO" id="GO:0003908">
    <property type="term" value="F:methylated-DNA-[protein]-cysteine S-methyltransferase activity"/>
    <property type="evidence" value="ECO:0007669"/>
    <property type="project" value="UniProtKB-UniRule"/>
</dbReference>
<name>A0A8J4M2E1_9BACL</name>
<dbReference type="InterPro" id="IPR036388">
    <property type="entry name" value="WH-like_DNA-bd_sf"/>
</dbReference>
<evidence type="ECO:0000313" key="13">
    <source>
        <dbReference type="Proteomes" id="UP000677918"/>
    </source>
</evidence>
<proteinExistence type="inferred from homology"/>
<evidence type="ECO:0000256" key="1">
    <source>
        <dbReference type="ARBA" id="ARBA00001286"/>
    </source>
</evidence>
<keyword evidence="4 9" id="KW-0489">Methyltransferase</keyword>
<protein>
    <recommendedName>
        <fullName evidence="9">Methylated-DNA--protein-cysteine methyltransferase</fullName>
        <ecNumber evidence="9">2.1.1.63</ecNumber>
    </recommendedName>
    <alternativeName>
        <fullName evidence="9">6-O-methylguanine-DNA methyltransferase</fullName>
        <shortName evidence="9">MGMT</shortName>
    </alternativeName>
    <alternativeName>
        <fullName evidence="9">O-6-methylguanine-DNA-alkyltransferase</fullName>
    </alternativeName>
</protein>
<feature type="domain" description="Methylguanine DNA methyltransferase ribonuclease-like" evidence="11">
    <location>
        <begin position="37"/>
        <end position="80"/>
    </location>
</feature>
<organism evidence="12 13">
    <name type="scientific">Xylanibacillus composti</name>
    <dbReference type="NCBI Taxonomy" id="1572762"/>
    <lineage>
        <taxon>Bacteria</taxon>
        <taxon>Bacillati</taxon>
        <taxon>Bacillota</taxon>
        <taxon>Bacilli</taxon>
        <taxon>Bacillales</taxon>
        <taxon>Paenibacillaceae</taxon>
        <taxon>Xylanibacillus</taxon>
    </lineage>
</organism>
<keyword evidence="7 9" id="KW-0234">DNA repair</keyword>
<dbReference type="HAMAP" id="MF_00772">
    <property type="entry name" value="OGT"/>
    <property type="match status" value="1"/>
</dbReference>
<comment type="catalytic activity">
    <reaction evidence="8 9">
        <text>a 6-O-methyl-2'-deoxyguanosine in DNA + L-cysteinyl-[protein] = S-methyl-L-cysteinyl-[protein] + a 2'-deoxyguanosine in DNA</text>
        <dbReference type="Rhea" id="RHEA:24000"/>
        <dbReference type="Rhea" id="RHEA-COMP:10131"/>
        <dbReference type="Rhea" id="RHEA-COMP:10132"/>
        <dbReference type="Rhea" id="RHEA-COMP:11367"/>
        <dbReference type="Rhea" id="RHEA-COMP:11368"/>
        <dbReference type="ChEBI" id="CHEBI:29950"/>
        <dbReference type="ChEBI" id="CHEBI:82612"/>
        <dbReference type="ChEBI" id="CHEBI:85445"/>
        <dbReference type="ChEBI" id="CHEBI:85448"/>
        <dbReference type="EC" id="2.1.1.63"/>
    </reaction>
</comment>
<comment type="function">
    <text evidence="9">Involved in the cellular defense against the biological effects of O6-methylguanine (O6-MeG) and O4-methylthymine (O4-MeT) in DNA. Repairs the methylated nucleobase in DNA by stoichiometrically transferring the methyl group to a cysteine residue in the enzyme. This is a suicide reaction: the enzyme is irreversibly inactivated.</text>
</comment>
<feature type="active site" description="Nucleophile; methyl group acceptor" evidence="9">
    <location>
        <position position="135"/>
    </location>
</feature>
<gene>
    <name evidence="12" type="primary">adaB</name>
    <name evidence="12" type="ORF">XYCOK13_18590</name>
</gene>
<evidence type="ECO:0000256" key="3">
    <source>
        <dbReference type="ARBA" id="ARBA00022490"/>
    </source>
</evidence>
<comment type="subcellular location">
    <subcellularLocation>
        <location evidence="9">Cytoplasm</location>
    </subcellularLocation>
</comment>
<dbReference type="PANTHER" id="PTHR10815">
    <property type="entry name" value="METHYLATED-DNA--PROTEIN-CYSTEINE METHYLTRANSFERASE"/>
    <property type="match status" value="1"/>
</dbReference>
<keyword evidence="5 9" id="KW-0808">Transferase</keyword>
<dbReference type="InterPro" id="IPR001497">
    <property type="entry name" value="MethylDNA_cys_MeTrfase_AS"/>
</dbReference>
<keyword evidence="13" id="KW-1185">Reference proteome</keyword>
<evidence type="ECO:0000256" key="9">
    <source>
        <dbReference type="HAMAP-Rule" id="MF_00772"/>
    </source>
</evidence>
<dbReference type="NCBIfam" id="TIGR00589">
    <property type="entry name" value="ogt"/>
    <property type="match status" value="1"/>
</dbReference>
<comment type="catalytic activity">
    <reaction evidence="1 9">
        <text>a 4-O-methyl-thymidine in DNA + L-cysteinyl-[protein] = a thymidine in DNA + S-methyl-L-cysteinyl-[protein]</text>
        <dbReference type="Rhea" id="RHEA:53428"/>
        <dbReference type="Rhea" id="RHEA-COMP:10131"/>
        <dbReference type="Rhea" id="RHEA-COMP:10132"/>
        <dbReference type="Rhea" id="RHEA-COMP:13555"/>
        <dbReference type="Rhea" id="RHEA-COMP:13556"/>
        <dbReference type="ChEBI" id="CHEBI:29950"/>
        <dbReference type="ChEBI" id="CHEBI:82612"/>
        <dbReference type="ChEBI" id="CHEBI:137386"/>
        <dbReference type="ChEBI" id="CHEBI:137387"/>
        <dbReference type="EC" id="2.1.1.63"/>
    </reaction>
</comment>
<dbReference type="Gene3D" id="1.10.10.10">
    <property type="entry name" value="Winged helix-like DNA-binding domain superfamily/Winged helix DNA-binding domain"/>
    <property type="match status" value="1"/>
</dbReference>
<evidence type="ECO:0000256" key="8">
    <source>
        <dbReference type="ARBA" id="ARBA00049348"/>
    </source>
</evidence>
<dbReference type="Gene3D" id="3.30.160.70">
    <property type="entry name" value="Methylated DNA-protein cysteine methyltransferase domain"/>
    <property type="match status" value="1"/>
</dbReference>
<evidence type="ECO:0000259" key="10">
    <source>
        <dbReference type="Pfam" id="PF01035"/>
    </source>
</evidence>
<dbReference type="InterPro" id="IPR023546">
    <property type="entry name" value="MGMT"/>
</dbReference>
<keyword evidence="6 9" id="KW-0227">DNA damage</keyword>
<dbReference type="GO" id="GO:0006307">
    <property type="term" value="P:DNA alkylation repair"/>
    <property type="evidence" value="ECO:0007669"/>
    <property type="project" value="UniProtKB-UniRule"/>
</dbReference>